<dbReference type="AlphaFoldDB" id="A8RB89"/>
<protein>
    <recommendedName>
        <fullName evidence="4 12">Ribosomal RNA small subunit methyltransferase E</fullName>
        <ecNumber evidence="3 12">2.1.1.193</ecNumber>
    </recommendedName>
</protein>
<keyword evidence="9 12" id="KW-0949">S-adenosyl-L-methionine</keyword>
<keyword evidence="7 12" id="KW-0489">Methyltransferase</keyword>
<dbReference type="Pfam" id="PF04452">
    <property type="entry name" value="Methyltrans_RNA"/>
    <property type="match status" value="1"/>
</dbReference>
<feature type="domain" description="Ribosomal RNA small subunit methyltransferase E PUA-like" evidence="14">
    <location>
        <begin position="36"/>
        <end position="76"/>
    </location>
</feature>
<comment type="subcellular location">
    <subcellularLocation>
        <location evidence="1 12">Cytoplasm</location>
    </subcellularLocation>
</comment>
<dbReference type="PIRSF" id="PIRSF015601">
    <property type="entry name" value="MTase_slr0722"/>
    <property type="match status" value="1"/>
</dbReference>
<evidence type="ECO:0000256" key="1">
    <source>
        <dbReference type="ARBA" id="ARBA00004496"/>
    </source>
</evidence>
<proteinExistence type="inferred from homology"/>
<keyword evidence="5 12" id="KW-0963">Cytoplasm</keyword>
<evidence type="ECO:0000313" key="16">
    <source>
        <dbReference type="Proteomes" id="UP000004090"/>
    </source>
</evidence>
<keyword evidence="8 12" id="KW-0808">Transferase</keyword>
<comment type="catalytic activity">
    <reaction evidence="11 12">
        <text>uridine(1498) in 16S rRNA + S-adenosyl-L-methionine = N(3)-methyluridine(1498) in 16S rRNA + S-adenosyl-L-homocysteine + H(+)</text>
        <dbReference type="Rhea" id="RHEA:42920"/>
        <dbReference type="Rhea" id="RHEA-COMP:10283"/>
        <dbReference type="Rhea" id="RHEA-COMP:10284"/>
        <dbReference type="ChEBI" id="CHEBI:15378"/>
        <dbReference type="ChEBI" id="CHEBI:57856"/>
        <dbReference type="ChEBI" id="CHEBI:59789"/>
        <dbReference type="ChEBI" id="CHEBI:65315"/>
        <dbReference type="ChEBI" id="CHEBI:74502"/>
        <dbReference type="EC" id="2.1.1.193"/>
    </reaction>
</comment>
<dbReference type="InterPro" id="IPR015947">
    <property type="entry name" value="PUA-like_sf"/>
</dbReference>
<dbReference type="GO" id="GO:0070475">
    <property type="term" value="P:rRNA base methylation"/>
    <property type="evidence" value="ECO:0007669"/>
    <property type="project" value="TreeGrafter"/>
</dbReference>
<feature type="domain" description="Ribosomal RNA small subunit methyltransferase E methyltransferase" evidence="13">
    <location>
        <begin position="90"/>
        <end position="253"/>
    </location>
</feature>
<evidence type="ECO:0000313" key="15">
    <source>
        <dbReference type="EMBL" id="EDP11102.1"/>
    </source>
</evidence>
<dbReference type="Pfam" id="PF20260">
    <property type="entry name" value="PUA_4"/>
    <property type="match status" value="1"/>
</dbReference>
<evidence type="ECO:0000256" key="7">
    <source>
        <dbReference type="ARBA" id="ARBA00022603"/>
    </source>
</evidence>
<dbReference type="HOGENOM" id="CLU_067442_3_0_9"/>
<dbReference type="InterPro" id="IPR006700">
    <property type="entry name" value="RsmE"/>
</dbReference>
<evidence type="ECO:0000256" key="6">
    <source>
        <dbReference type="ARBA" id="ARBA00022552"/>
    </source>
</evidence>
<dbReference type="EMBL" id="ABAW02000019">
    <property type="protein sequence ID" value="EDP11102.1"/>
    <property type="molecule type" value="Genomic_DNA"/>
</dbReference>
<organism evidence="15 16">
    <name type="scientific">Amedibacillus dolichus DSM 3991</name>
    <dbReference type="NCBI Taxonomy" id="428127"/>
    <lineage>
        <taxon>Bacteria</taxon>
        <taxon>Bacillati</taxon>
        <taxon>Bacillota</taxon>
        <taxon>Erysipelotrichia</taxon>
        <taxon>Erysipelotrichales</taxon>
        <taxon>Erysipelotrichaceae</taxon>
        <taxon>Amedibacillus</taxon>
    </lineage>
</organism>
<evidence type="ECO:0000259" key="14">
    <source>
        <dbReference type="Pfam" id="PF20260"/>
    </source>
</evidence>
<evidence type="ECO:0000256" key="8">
    <source>
        <dbReference type="ARBA" id="ARBA00022679"/>
    </source>
</evidence>
<evidence type="ECO:0000256" key="11">
    <source>
        <dbReference type="ARBA" id="ARBA00047944"/>
    </source>
</evidence>
<comment type="function">
    <text evidence="10 12">Specifically methylates the N3 position of the uracil ring of uridine 1498 (m3U1498) in 16S rRNA. Acts on the fully assembled 30S ribosomal subunit.</text>
</comment>
<dbReference type="CDD" id="cd18084">
    <property type="entry name" value="RsmE-like"/>
    <property type="match status" value="1"/>
</dbReference>
<evidence type="ECO:0000256" key="12">
    <source>
        <dbReference type="PIRNR" id="PIRNR015601"/>
    </source>
</evidence>
<comment type="caution">
    <text evidence="15">The sequence shown here is derived from an EMBL/GenBank/DDBJ whole genome shotgun (WGS) entry which is preliminary data.</text>
</comment>
<dbReference type="PANTHER" id="PTHR30027">
    <property type="entry name" value="RIBOSOMAL RNA SMALL SUBUNIT METHYLTRANSFERASE E"/>
    <property type="match status" value="1"/>
</dbReference>
<accession>A8RB89</accession>
<dbReference type="InterPro" id="IPR029028">
    <property type="entry name" value="Alpha/beta_knot_MTases"/>
</dbReference>
<evidence type="ECO:0000256" key="10">
    <source>
        <dbReference type="ARBA" id="ARBA00025699"/>
    </source>
</evidence>
<evidence type="ECO:0000256" key="9">
    <source>
        <dbReference type="ARBA" id="ARBA00022691"/>
    </source>
</evidence>
<evidence type="ECO:0000256" key="2">
    <source>
        <dbReference type="ARBA" id="ARBA00005528"/>
    </source>
</evidence>
<dbReference type="InterPro" id="IPR046887">
    <property type="entry name" value="RsmE_PUA-like"/>
</dbReference>
<evidence type="ECO:0000256" key="3">
    <source>
        <dbReference type="ARBA" id="ARBA00012328"/>
    </source>
</evidence>
<dbReference type="NCBIfam" id="NF008692">
    <property type="entry name" value="PRK11713.1-5"/>
    <property type="match status" value="1"/>
</dbReference>
<evidence type="ECO:0000256" key="5">
    <source>
        <dbReference type="ARBA" id="ARBA00022490"/>
    </source>
</evidence>
<dbReference type="GO" id="GO:0005737">
    <property type="term" value="C:cytoplasm"/>
    <property type="evidence" value="ECO:0007669"/>
    <property type="project" value="UniProtKB-SubCell"/>
</dbReference>
<dbReference type="Proteomes" id="UP000004090">
    <property type="component" value="Unassembled WGS sequence"/>
</dbReference>
<dbReference type="InterPro" id="IPR046886">
    <property type="entry name" value="RsmE_MTase_dom"/>
</dbReference>
<dbReference type="SUPFAM" id="SSF75217">
    <property type="entry name" value="alpha/beta knot"/>
    <property type="match status" value="1"/>
</dbReference>
<dbReference type="eggNOG" id="COG1385">
    <property type="taxonomic scope" value="Bacteria"/>
</dbReference>
<name>A8RB89_9FIRM</name>
<dbReference type="EC" id="2.1.1.193" evidence="3 12"/>
<reference evidence="15 16" key="2">
    <citation type="submission" date="2007-09" db="EMBL/GenBank/DDBJ databases">
        <authorList>
            <person name="Fulton L."/>
            <person name="Clifton S."/>
            <person name="Fulton B."/>
            <person name="Xu J."/>
            <person name="Minx P."/>
            <person name="Pepin K.H."/>
            <person name="Johnson M."/>
            <person name="Thiruvilangam P."/>
            <person name="Bhonagiri V."/>
            <person name="Nash W.E."/>
            <person name="Mardis E.R."/>
            <person name="Wilson R.K."/>
        </authorList>
    </citation>
    <scope>NUCLEOTIDE SEQUENCE [LARGE SCALE GENOMIC DNA]</scope>
    <source>
        <strain evidence="15 16">DSM 3991</strain>
    </source>
</reference>
<dbReference type="NCBIfam" id="TIGR00046">
    <property type="entry name" value="RsmE family RNA methyltransferase"/>
    <property type="match status" value="1"/>
</dbReference>
<sequence>MLHIAVPYKMMYDYRGDFMQQYFYSKRAQINDYIVLNDEQAHHVSHVLRMRENDVVRIVDKENTMFFAHLLFEGKKVIAHLDQKIEDHTRNAVRITLLQGMIKKEKWDYVLQKSAELGVDCIVPFTSSRTVVKAKEERMDKKLLRWNKILLEACEQCKRSTLVDLKEPCLLKDAARYKSELNIIAYEDADATSEKLHRLLAKYPKISSVTIAIGSEGGFSKEEVSMLMEMGYHRVSLGARILRAETAALAAIHGTSFYYDMAGDKQ</sequence>
<reference evidence="15 16" key="1">
    <citation type="submission" date="2007-09" db="EMBL/GenBank/DDBJ databases">
        <title>Draft genome sequence of Eubacterium dolichum (DSM 3991).</title>
        <authorList>
            <person name="Sudarsanam P."/>
            <person name="Ley R."/>
            <person name="Guruge J."/>
            <person name="Turnbaugh P.J."/>
            <person name="Mahowald M."/>
            <person name="Liep D."/>
            <person name="Gordon J."/>
        </authorList>
    </citation>
    <scope>NUCLEOTIDE SEQUENCE [LARGE SCALE GENOMIC DNA]</scope>
    <source>
        <strain evidence="15 16">DSM 3991</strain>
    </source>
</reference>
<dbReference type="Gene3D" id="3.40.1280.10">
    <property type="match status" value="1"/>
</dbReference>
<dbReference type="PANTHER" id="PTHR30027:SF3">
    <property type="entry name" value="16S RRNA (URACIL(1498)-N(3))-METHYLTRANSFERASE"/>
    <property type="match status" value="1"/>
</dbReference>
<evidence type="ECO:0000259" key="13">
    <source>
        <dbReference type="Pfam" id="PF04452"/>
    </source>
</evidence>
<dbReference type="SUPFAM" id="SSF88697">
    <property type="entry name" value="PUA domain-like"/>
    <property type="match status" value="1"/>
</dbReference>
<comment type="similarity">
    <text evidence="2 12">Belongs to the RNA methyltransferase RsmE family.</text>
</comment>
<keyword evidence="6 12" id="KW-0698">rRNA processing</keyword>
<dbReference type="InterPro" id="IPR029026">
    <property type="entry name" value="tRNA_m1G_MTases_N"/>
</dbReference>
<gene>
    <name evidence="15" type="ORF">EUBDOL_01021</name>
</gene>
<dbReference type="GO" id="GO:0070042">
    <property type="term" value="F:rRNA (uridine-N3-)-methyltransferase activity"/>
    <property type="evidence" value="ECO:0007669"/>
    <property type="project" value="TreeGrafter"/>
</dbReference>
<evidence type="ECO:0000256" key="4">
    <source>
        <dbReference type="ARBA" id="ARBA00013673"/>
    </source>
</evidence>
<dbReference type="STRING" id="428127.EUBDOL_01021"/>